<evidence type="ECO:0000256" key="1">
    <source>
        <dbReference type="ARBA" id="ARBA00000141"/>
    </source>
</evidence>
<feature type="binding site" evidence="19">
    <location>
        <position position="28"/>
    </location>
    <ligand>
        <name>Mg(2+)</name>
        <dbReference type="ChEBI" id="CHEBI:18420"/>
        <label>1</label>
    </ligand>
</feature>
<dbReference type="SUPFAM" id="SSF55821">
    <property type="entry name" value="YrdC/RibB"/>
    <property type="match status" value="1"/>
</dbReference>
<name>B2A3U7_NATTJ</name>
<dbReference type="EC" id="4.1.99.12" evidence="19"/>
<reference evidence="21 22" key="2">
    <citation type="journal article" date="2011" name="J. Bacteriol.">
        <title>Complete genome sequence of the anaerobic, halophilic alkalithermophile Natranaerobius thermophilus JW/NM-WN-LF.</title>
        <authorList>
            <person name="Zhao B."/>
            <person name="Mesbah N.M."/>
            <person name="Dalin E."/>
            <person name="Goodwin L."/>
            <person name="Nolan M."/>
            <person name="Pitluck S."/>
            <person name="Chertkov O."/>
            <person name="Brettin T.S."/>
            <person name="Han J."/>
            <person name="Larimer F.W."/>
            <person name="Land M.L."/>
            <person name="Hauser L."/>
            <person name="Kyrpides N."/>
            <person name="Wiegel J."/>
        </authorList>
    </citation>
    <scope>NUCLEOTIDE SEQUENCE [LARGE SCALE GENOMIC DNA]</scope>
    <source>
        <strain evidence="22">ATCC BAA-1301 / DSM 18059 / JW/NM-WN-LF</strain>
    </source>
</reference>
<feature type="active site" description="Nucleophile; for GTP cyclohydrolase activity" evidence="19">
    <location>
        <position position="331"/>
    </location>
</feature>
<feature type="binding site" evidence="19">
    <location>
        <position position="32"/>
    </location>
    <ligand>
        <name>D-ribulose 5-phosphate</name>
        <dbReference type="ChEBI" id="CHEBI:58121"/>
    </ligand>
</feature>
<feature type="domain" description="GTP cyclohydrolase II" evidence="20">
    <location>
        <begin position="208"/>
        <end position="372"/>
    </location>
</feature>
<dbReference type="NCBIfam" id="TIGR00506">
    <property type="entry name" value="ribB"/>
    <property type="match status" value="1"/>
</dbReference>
<dbReference type="Gene3D" id="3.40.50.10990">
    <property type="entry name" value="GTP cyclohydrolase II"/>
    <property type="match status" value="1"/>
</dbReference>
<dbReference type="AlphaFoldDB" id="B2A3U7"/>
<dbReference type="FunCoup" id="B2A3U7">
    <property type="interactions" value="305"/>
</dbReference>
<evidence type="ECO:0000256" key="10">
    <source>
        <dbReference type="ARBA" id="ARBA00022801"/>
    </source>
</evidence>
<keyword evidence="22" id="KW-1185">Reference proteome</keyword>
<feature type="binding site" evidence="19">
    <location>
        <position position="273"/>
    </location>
    <ligand>
        <name>GTP</name>
        <dbReference type="ChEBI" id="CHEBI:37565"/>
    </ligand>
</feature>
<feature type="site" description="Essential for DHBP synthase activity" evidence="19">
    <location>
        <position position="125"/>
    </location>
</feature>
<dbReference type="InParanoid" id="B2A3U7"/>
<dbReference type="InterPro" id="IPR000422">
    <property type="entry name" value="DHBP_synthase_RibB"/>
</dbReference>
<dbReference type="STRING" id="457570.Nther_0124"/>
<keyword evidence="10 19" id="KW-0378">Hydrolase</keyword>
<dbReference type="OrthoDB" id="9793111at2"/>
<comment type="function">
    <text evidence="17 19">Catalyzes the conversion of GTP to 2,5-diamino-6-ribosylamino-4(3H)-pyrimidinone 5'-phosphate (DARP), formate and pyrophosphate.</text>
</comment>
<accession>B2A3U7</accession>
<dbReference type="eggNOG" id="COG0108">
    <property type="taxonomic scope" value="Bacteria"/>
</dbReference>
<keyword evidence="11 19" id="KW-0862">Zinc</keyword>
<keyword evidence="9 19" id="KW-0547">Nucleotide-binding</keyword>
<comment type="cofactor">
    <cofactor evidence="19">
        <name>Mg(2+)</name>
        <dbReference type="ChEBI" id="CHEBI:18420"/>
    </cofactor>
    <cofactor evidence="19">
        <name>Mn(2+)</name>
        <dbReference type="ChEBI" id="CHEBI:29035"/>
    </cofactor>
    <text evidence="19">Binds 2 divalent metal cations per subunit. Magnesium or manganese.</text>
</comment>
<dbReference type="FunFam" id="3.40.50.10990:FF:000001">
    <property type="entry name" value="Riboflavin biosynthesis protein RibBA"/>
    <property type="match status" value="1"/>
</dbReference>
<comment type="catalytic activity">
    <reaction evidence="1 19">
        <text>D-ribulose 5-phosphate = (2S)-2-hydroxy-3-oxobutyl phosphate + formate + H(+)</text>
        <dbReference type="Rhea" id="RHEA:18457"/>
        <dbReference type="ChEBI" id="CHEBI:15378"/>
        <dbReference type="ChEBI" id="CHEBI:15740"/>
        <dbReference type="ChEBI" id="CHEBI:58121"/>
        <dbReference type="ChEBI" id="CHEBI:58830"/>
        <dbReference type="EC" id="4.1.99.12"/>
    </reaction>
</comment>
<feature type="binding site" evidence="19">
    <location>
        <position position="357"/>
    </location>
    <ligand>
        <name>GTP</name>
        <dbReference type="ChEBI" id="CHEBI:37565"/>
    </ligand>
</feature>
<evidence type="ECO:0000256" key="8">
    <source>
        <dbReference type="ARBA" id="ARBA00022723"/>
    </source>
</evidence>
<dbReference type="NCBIfam" id="TIGR00505">
    <property type="entry name" value="ribA"/>
    <property type="match status" value="1"/>
</dbReference>
<keyword evidence="12 19" id="KW-0460">Magnesium</keyword>
<evidence type="ECO:0000256" key="16">
    <source>
        <dbReference type="ARBA" id="ARBA00023268"/>
    </source>
</evidence>
<feature type="binding site" evidence="19">
    <location>
        <position position="352"/>
    </location>
    <ligand>
        <name>GTP</name>
        <dbReference type="ChEBI" id="CHEBI:37565"/>
    </ligand>
</feature>
<dbReference type="GO" id="GO:0003935">
    <property type="term" value="F:GTP cyclohydrolase II activity"/>
    <property type="evidence" value="ECO:0007669"/>
    <property type="project" value="UniProtKB-UniRule"/>
</dbReference>
<feature type="site" description="Essential for DHBP synthase activity" evidence="19">
    <location>
        <position position="163"/>
    </location>
</feature>
<dbReference type="EMBL" id="CP001034">
    <property type="protein sequence ID" value="ACB83723.1"/>
    <property type="molecule type" value="Genomic_DNA"/>
</dbReference>
<dbReference type="InterPro" id="IPR000926">
    <property type="entry name" value="RibA"/>
</dbReference>
<evidence type="ECO:0000256" key="15">
    <source>
        <dbReference type="ARBA" id="ARBA00023239"/>
    </source>
</evidence>
<evidence type="ECO:0000256" key="2">
    <source>
        <dbReference type="ARBA" id="ARBA00001936"/>
    </source>
</evidence>
<keyword evidence="13 19" id="KW-0342">GTP-binding</keyword>
<dbReference type="Proteomes" id="UP000001683">
    <property type="component" value="Chromosome"/>
</dbReference>
<dbReference type="PANTHER" id="PTHR21327">
    <property type="entry name" value="GTP CYCLOHYDROLASE II-RELATED"/>
    <property type="match status" value="1"/>
</dbReference>
<evidence type="ECO:0000256" key="4">
    <source>
        <dbReference type="ARBA" id="ARBA00004853"/>
    </source>
</evidence>
<evidence type="ECO:0000256" key="5">
    <source>
        <dbReference type="ARBA" id="ARBA00004904"/>
    </source>
</evidence>
<dbReference type="CDD" id="cd00641">
    <property type="entry name" value="GTP_cyclohydro2"/>
    <property type="match status" value="1"/>
</dbReference>
<evidence type="ECO:0000256" key="18">
    <source>
        <dbReference type="ARBA" id="ARBA00049295"/>
    </source>
</evidence>
<comment type="pathway">
    <text evidence="4 19">Cofactor biosynthesis; riboflavin biosynthesis; 5-amino-6-(D-ribitylamino)uracil from GTP: step 1/4.</text>
</comment>
<dbReference type="InterPro" id="IPR036144">
    <property type="entry name" value="RibA-like_sf"/>
</dbReference>
<dbReference type="Pfam" id="PF00925">
    <property type="entry name" value="GTP_cyclohydro2"/>
    <property type="match status" value="1"/>
</dbReference>
<evidence type="ECO:0000313" key="21">
    <source>
        <dbReference type="EMBL" id="ACB83723.1"/>
    </source>
</evidence>
<sequence>MTLSTIKEALEDLKNGKMVIVVDDEDRENEGDLVIPAEKATPQAVNFMAKYGRGLICMPMKEERLQELDIPLMVNDNTDEMGTAFTVSVDYKDCHTGISAYERAMTVTKLIKEDSKPEDFNRPGHIFPLAARQGGVLKRAGHTEAAIDLAYLAGCYPAGVICEIMSDDGTMARLPELEQFAREHDLKIISIADLISYRRNSEQLIEAVADINLPTKYGEFQGKLYQDTISGEHHLAIIKGEPDKEKEPVLVRVHSECLTGDVLGSMRCDCGDQLASAMQKIEEEGVGVVLYMRQEGRGIGLANKLKAYELQDQGKDTVEANELLGFPADLRDYGIGAQILKDLGLTKILLMTNNPKKIIGLKGYGLEVEQRLALEAEVTPHNKCYLQTKQDKLGHILNVQQQNDNKEENYYE</sequence>
<evidence type="ECO:0000256" key="17">
    <source>
        <dbReference type="ARBA" id="ARBA00043932"/>
    </source>
</evidence>
<feature type="binding site" evidence="19">
    <location>
        <begin position="295"/>
        <end position="297"/>
    </location>
    <ligand>
        <name>GTP</name>
        <dbReference type="ChEBI" id="CHEBI:37565"/>
    </ligand>
</feature>
<comment type="catalytic activity">
    <reaction evidence="18 19">
        <text>GTP + 4 H2O = 2,5-diamino-6-hydroxy-4-(5-phosphoribosylamino)-pyrimidine + formate + 2 phosphate + 3 H(+)</text>
        <dbReference type="Rhea" id="RHEA:23704"/>
        <dbReference type="ChEBI" id="CHEBI:15377"/>
        <dbReference type="ChEBI" id="CHEBI:15378"/>
        <dbReference type="ChEBI" id="CHEBI:15740"/>
        <dbReference type="ChEBI" id="CHEBI:37565"/>
        <dbReference type="ChEBI" id="CHEBI:43474"/>
        <dbReference type="ChEBI" id="CHEBI:58614"/>
        <dbReference type="EC" id="3.5.4.25"/>
    </reaction>
</comment>
<dbReference type="FunFam" id="3.90.870.10:FF:000001">
    <property type="entry name" value="Riboflavin biosynthesis protein RibBA"/>
    <property type="match status" value="1"/>
</dbReference>
<feature type="region of interest" description="DHBP synthase" evidence="19">
    <location>
        <begin position="1"/>
        <end position="200"/>
    </location>
</feature>
<evidence type="ECO:0000256" key="19">
    <source>
        <dbReference type="HAMAP-Rule" id="MF_01283"/>
    </source>
</evidence>
<keyword evidence="14 19" id="KW-0464">Manganese</keyword>
<reference evidence="21 22" key="1">
    <citation type="submission" date="2008-04" db="EMBL/GenBank/DDBJ databases">
        <title>Complete sequence of chromosome of Natranaerobius thermophilus JW/NM-WN-LF.</title>
        <authorList>
            <consortium name="US DOE Joint Genome Institute"/>
            <person name="Copeland A."/>
            <person name="Lucas S."/>
            <person name="Lapidus A."/>
            <person name="Glavina del Rio T."/>
            <person name="Dalin E."/>
            <person name="Tice H."/>
            <person name="Bruce D."/>
            <person name="Goodwin L."/>
            <person name="Pitluck S."/>
            <person name="Chertkov O."/>
            <person name="Brettin T."/>
            <person name="Detter J.C."/>
            <person name="Han C."/>
            <person name="Kuske C.R."/>
            <person name="Schmutz J."/>
            <person name="Larimer F."/>
            <person name="Land M."/>
            <person name="Hauser L."/>
            <person name="Kyrpides N."/>
            <person name="Lykidis A."/>
            <person name="Mesbah N.M."/>
            <person name="Wiegel J."/>
        </authorList>
    </citation>
    <scope>NUCLEOTIDE SEQUENCE [LARGE SCALE GENOMIC DNA]</scope>
    <source>
        <strain evidence="22">ATCC BAA-1301 / DSM 18059 / JW/NM-WN-LF</strain>
    </source>
</reference>
<dbReference type="Gene3D" id="3.90.870.10">
    <property type="entry name" value="DHBP synthase"/>
    <property type="match status" value="1"/>
</dbReference>
<keyword evidence="15 19" id="KW-0456">Lyase</keyword>
<dbReference type="HOGENOM" id="CLU_020273_1_2_9"/>
<dbReference type="UniPathway" id="UPA00275">
    <property type="reaction ID" value="UER00399"/>
</dbReference>
<evidence type="ECO:0000256" key="6">
    <source>
        <dbReference type="ARBA" id="ARBA00005520"/>
    </source>
</evidence>
<dbReference type="InterPro" id="IPR016299">
    <property type="entry name" value="Riboflavin_synth_RibBA"/>
</dbReference>
<comment type="pathway">
    <text evidence="5 19">Cofactor biosynthesis; riboflavin biosynthesis; 2-hydroxy-3-oxobutyl phosphate from D-ribulose 5-phosphate: step 1/1.</text>
</comment>
<comment type="cofactor">
    <cofactor evidence="19">
        <name>Zn(2+)</name>
        <dbReference type="ChEBI" id="CHEBI:29105"/>
    </cofactor>
    <text evidence="19">Binds 1 zinc ion per subunit.</text>
</comment>
<dbReference type="KEGG" id="nth:Nther_0124"/>
<dbReference type="EC" id="3.5.4.25" evidence="19"/>
<keyword evidence="7 19" id="KW-0686">Riboflavin biosynthesis</keyword>
<feature type="binding site" evidence="19">
    <location>
        <position position="270"/>
    </location>
    <ligand>
        <name>Zn(2+)</name>
        <dbReference type="ChEBI" id="CHEBI:29105"/>
        <note>catalytic</note>
    </ligand>
</feature>
<evidence type="ECO:0000256" key="14">
    <source>
        <dbReference type="ARBA" id="ARBA00023211"/>
    </source>
</evidence>
<dbReference type="GO" id="GO:0005525">
    <property type="term" value="F:GTP binding"/>
    <property type="evidence" value="ECO:0007669"/>
    <property type="project" value="UniProtKB-KW"/>
</dbReference>
<dbReference type="GO" id="GO:0005829">
    <property type="term" value="C:cytosol"/>
    <property type="evidence" value="ECO:0007669"/>
    <property type="project" value="TreeGrafter"/>
</dbReference>
<comment type="function">
    <text evidence="3 19">Catalyzes the conversion of D-ribulose 5-phosphate to formate and 3,4-dihydroxy-2-butanone 4-phosphate.</text>
</comment>
<feature type="binding site" evidence="19">
    <location>
        <position position="268"/>
    </location>
    <ligand>
        <name>Zn(2+)</name>
        <dbReference type="ChEBI" id="CHEBI:29105"/>
        <note>catalytic</note>
    </ligand>
</feature>
<comment type="cofactor">
    <cofactor evidence="2">
        <name>Mn(2+)</name>
        <dbReference type="ChEBI" id="CHEBI:29035"/>
    </cofactor>
</comment>
<dbReference type="NCBIfam" id="NF006803">
    <property type="entry name" value="PRK09311.1"/>
    <property type="match status" value="1"/>
</dbReference>
<evidence type="ECO:0000256" key="12">
    <source>
        <dbReference type="ARBA" id="ARBA00022842"/>
    </source>
</evidence>
<dbReference type="InterPro" id="IPR032677">
    <property type="entry name" value="GTP_cyclohydro_II"/>
</dbReference>
<dbReference type="PIRSF" id="PIRSF001259">
    <property type="entry name" value="RibA"/>
    <property type="match status" value="1"/>
</dbReference>
<feature type="active site" description="Proton acceptor; for GTP cyclohydrolase activity" evidence="19">
    <location>
        <position position="329"/>
    </location>
</feature>
<feature type="region of interest" description="GTP cyclohydrolase II" evidence="19">
    <location>
        <begin position="201"/>
        <end position="412"/>
    </location>
</feature>
<dbReference type="NCBIfam" id="NF001591">
    <property type="entry name" value="PRK00393.1"/>
    <property type="match status" value="1"/>
</dbReference>
<dbReference type="GO" id="GO:0009231">
    <property type="term" value="P:riboflavin biosynthetic process"/>
    <property type="evidence" value="ECO:0007669"/>
    <property type="project" value="UniProtKB-UniRule"/>
</dbReference>
<proteinExistence type="inferred from homology"/>
<feature type="binding site" evidence="19">
    <location>
        <begin position="27"/>
        <end position="28"/>
    </location>
    <ligand>
        <name>D-ribulose 5-phosphate</name>
        <dbReference type="ChEBI" id="CHEBI:58121"/>
    </ligand>
</feature>
<dbReference type="HAMAP" id="MF_00179">
    <property type="entry name" value="RibA"/>
    <property type="match status" value="1"/>
</dbReference>
<dbReference type="GO" id="GO:0008686">
    <property type="term" value="F:3,4-dihydroxy-2-butanone-4-phosphate synthase activity"/>
    <property type="evidence" value="ECO:0007669"/>
    <property type="project" value="UniProtKB-UniRule"/>
</dbReference>
<dbReference type="HAMAP" id="MF_00180">
    <property type="entry name" value="RibB"/>
    <property type="match status" value="1"/>
</dbReference>
<dbReference type="Pfam" id="PF00926">
    <property type="entry name" value="DHBP_synthase"/>
    <property type="match status" value="1"/>
</dbReference>
<evidence type="ECO:0000256" key="9">
    <source>
        <dbReference type="ARBA" id="ARBA00022741"/>
    </source>
</evidence>
<evidence type="ECO:0000256" key="11">
    <source>
        <dbReference type="ARBA" id="ARBA00022833"/>
    </source>
</evidence>
<feature type="binding site" evidence="19">
    <location>
        <begin position="139"/>
        <end position="143"/>
    </location>
    <ligand>
        <name>D-ribulose 5-phosphate</name>
        <dbReference type="ChEBI" id="CHEBI:58121"/>
    </ligand>
</feature>
<feature type="binding site" evidence="19">
    <location>
        <position position="163"/>
    </location>
    <ligand>
        <name>D-ribulose 5-phosphate</name>
        <dbReference type="ChEBI" id="CHEBI:58121"/>
    </ligand>
</feature>
<dbReference type="HAMAP" id="MF_01283">
    <property type="entry name" value="RibBA"/>
    <property type="match status" value="1"/>
</dbReference>
<comment type="similarity">
    <text evidence="19">In the C-terminal section; belongs to the GTP cyclohydrolase II family.</text>
</comment>
<dbReference type="InterPro" id="IPR017945">
    <property type="entry name" value="DHBP_synth_RibB-like_a/b_dom"/>
</dbReference>
<evidence type="ECO:0000256" key="13">
    <source>
        <dbReference type="ARBA" id="ARBA00023134"/>
    </source>
</evidence>
<keyword evidence="8 19" id="KW-0479">Metal-binding</keyword>
<evidence type="ECO:0000256" key="3">
    <source>
        <dbReference type="ARBA" id="ARBA00002284"/>
    </source>
</evidence>
<evidence type="ECO:0000256" key="7">
    <source>
        <dbReference type="ARBA" id="ARBA00022619"/>
    </source>
</evidence>
<dbReference type="GO" id="GO:0030145">
    <property type="term" value="F:manganese ion binding"/>
    <property type="evidence" value="ECO:0007669"/>
    <property type="project" value="UniProtKB-UniRule"/>
</dbReference>
<feature type="binding site" evidence="19">
    <location>
        <begin position="252"/>
        <end position="256"/>
    </location>
    <ligand>
        <name>GTP</name>
        <dbReference type="ChEBI" id="CHEBI:37565"/>
    </ligand>
</feature>
<feature type="binding site" evidence="19">
    <location>
        <position position="257"/>
    </location>
    <ligand>
        <name>Zn(2+)</name>
        <dbReference type="ChEBI" id="CHEBI:29105"/>
        <note>catalytic</note>
    </ligand>
</feature>
<dbReference type="GO" id="GO:0000287">
    <property type="term" value="F:magnesium ion binding"/>
    <property type="evidence" value="ECO:0007669"/>
    <property type="project" value="UniProtKB-UniRule"/>
</dbReference>
<protein>
    <recommendedName>
        <fullName evidence="19">Riboflavin biosynthesis protein RibBA</fullName>
    </recommendedName>
    <domain>
        <recommendedName>
            <fullName evidence="19">3,4-dihydroxy-2-butanone 4-phosphate synthase</fullName>
            <shortName evidence="19">DHBP synthase</shortName>
            <ecNumber evidence="19">4.1.99.12</ecNumber>
        </recommendedName>
    </domain>
    <domain>
        <recommendedName>
            <fullName evidence="19">GTP cyclohydrolase-2</fullName>
            <ecNumber evidence="19">3.5.4.25</ecNumber>
        </recommendedName>
        <alternativeName>
            <fullName evidence="19">GTP cyclohydrolase II</fullName>
        </alternativeName>
    </domain>
</protein>
<feature type="binding site" evidence="19">
    <location>
        <position position="28"/>
    </location>
    <ligand>
        <name>Mg(2+)</name>
        <dbReference type="ChEBI" id="CHEBI:18420"/>
        <label>2</label>
    </ligand>
</feature>
<feature type="binding site" evidence="19">
    <location>
        <position position="317"/>
    </location>
    <ligand>
        <name>GTP</name>
        <dbReference type="ChEBI" id="CHEBI:37565"/>
    </ligand>
</feature>
<evidence type="ECO:0000259" key="20">
    <source>
        <dbReference type="Pfam" id="PF00925"/>
    </source>
</evidence>
<dbReference type="RefSeq" id="WP_012446614.1">
    <property type="nucleotide sequence ID" value="NC_010718.1"/>
</dbReference>
<gene>
    <name evidence="19" type="primary">ribBA</name>
    <name evidence="21" type="ordered locus">Nther_0124</name>
</gene>
<organism evidence="21 22">
    <name type="scientific">Natranaerobius thermophilus (strain ATCC BAA-1301 / DSM 18059 / JW/NM-WN-LF)</name>
    <dbReference type="NCBI Taxonomy" id="457570"/>
    <lineage>
        <taxon>Bacteria</taxon>
        <taxon>Bacillati</taxon>
        <taxon>Bacillota</taxon>
        <taxon>Clostridia</taxon>
        <taxon>Natranaerobiales</taxon>
        <taxon>Natranaerobiaceae</taxon>
        <taxon>Natranaerobius</taxon>
    </lineage>
</organism>
<feature type="binding site" evidence="19">
    <location>
        <position position="142"/>
    </location>
    <ligand>
        <name>Mg(2+)</name>
        <dbReference type="ChEBI" id="CHEBI:18420"/>
        <label>2</label>
    </ligand>
</feature>
<dbReference type="GO" id="GO:0008270">
    <property type="term" value="F:zinc ion binding"/>
    <property type="evidence" value="ECO:0007669"/>
    <property type="project" value="UniProtKB-UniRule"/>
</dbReference>
<dbReference type="PANTHER" id="PTHR21327:SF18">
    <property type="entry name" value="3,4-DIHYDROXY-2-BUTANONE 4-PHOSPHATE SYNTHASE"/>
    <property type="match status" value="1"/>
</dbReference>
<comment type="similarity">
    <text evidence="6 19">In the N-terminal section; belongs to the DHBP synthase family.</text>
</comment>
<dbReference type="SUPFAM" id="SSF142695">
    <property type="entry name" value="RibA-like"/>
    <property type="match status" value="1"/>
</dbReference>
<evidence type="ECO:0000313" key="22">
    <source>
        <dbReference type="Proteomes" id="UP000001683"/>
    </source>
</evidence>
<dbReference type="eggNOG" id="COG0807">
    <property type="taxonomic scope" value="Bacteria"/>
</dbReference>
<keyword evidence="16 19" id="KW-0511">Multifunctional enzyme</keyword>